<dbReference type="EMBL" id="CP104067">
    <property type="protein sequence ID" value="WAH44045.1"/>
    <property type="molecule type" value="Genomic_DNA"/>
</dbReference>
<gene>
    <name evidence="2" type="ORF">NZD89_12080</name>
</gene>
<protein>
    <submittedName>
        <fullName evidence="2">Uncharacterized protein</fullName>
    </submittedName>
</protein>
<evidence type="ECO:0000256" key="1">
    <source>
        <dbReference type="SAM" id="MobiDB-lite"/>
    </source>
</evidence>
<evidence type="ECO:0000313" key="3">
    <source>
        <dbReference type="Proteomes" id="UP001164761"/>
    </source>
</evidence>
<name>A0ABY6ZQ25_9BACL</name>
<evidence type="ECO:0000313" key="2">
    <source>
        <dbReference type="EMBL" id="WAH44045.1"/>
    </source>
</evidence>
<reference evidence="2" key="1">
    <citation type="submission" date="2022-08" db="EMBL/GenBank/DDBJ databases">
        <title>Alicyclobacillus fastidiosus DSM 17978, complete genome.</title>
        <authorList>
            <person name="Wang Q."/>
            <person name="Cai R."/>
            <person name="Wang Z."/>
        </authorList>
    </citation>
    <scope>NUCLEOTIDE SEQUENCE</scope>
    <source>
        <strain evidence="2">DSM 17978</strain>
    </source>
</reference>
<sequence>MENRQVPLVSDNTGHLTKKRQSLNKPSAGGSVAGDDTCGYFGRFWGRGCWLRLVIMTQGESFPMP</sequence>
<proteinExistence type="predicted"/>
<organism evidence="2 3">
    <name type="scientific">Alicyclobacillus fastidiosus</name>
    <dbReference type="NCBI Taxonomy" id="392011"/>
    <lineage>
        <taxon>Bacteria</taxon>
        <taxon>Bacillati</taxon>
        <taxon>Bacillota</taxon>
        <taxon>Bacilli</taxon>
        <taxon>Bacillales</taxon>
        <taxon>Alicyclobacillaceae</taxon>
        <taxon>Alicyclobacillus</taxon>
    </lineage>
</organism>
<feature type="region of interest" description="Disordered" evidence="1">
    <location>
        <begin position="1"/>
        <end position="33"/>
    </location>
</feature>
<keyword evidence="3" id="KW-1185">Reference proteome</keyword>
<dbReference type="RefSeq" id="WP_268007945.1">
    <property type="nucleotide sequence ID" value="NZ_CP104067.1"/>
</dbReference>
<accession>A0ABY6ZQ25</accession>
<dbReference type="Proteomes" id="UP001164761">
    <property type="component" value="Chromosome"/>
</dbReference>